<keyword evidence="5" id="KW-1185">Reference proteome</keyword>
<dbReference type="Gene3D" id="2.40.100.20">
    <property type="match status" value="1"/>
</dbReference>
<dbReference type="OrthoDB" id="9801466at2"/>
<evidence type="ECO:0000313" key="5">
    <source>
        <dbReference type="Proteomes" id="UP000480929"/>
    </source>
</evidence>
<gene>
    <name evidence="3" type="ORF">GKD88_08915</name>
    <name evidence="2" type="ORF">GKE08_09510</name>
</gene>
<dbReference type="Proteomes" id="UP000433575">
    <property type="component" value="Unassembled WGS sequence"/>
</dbReference>
<dbReference type="EMBL" id="WKPJ01000012">
    <property type="protein sequence ID" value="MSA89564.1"/>
    <property type="molecule type" value="Genomic_DNA"/>
</dbReference>
<evidence type="ECO:0000313" key="2">
    <source>
        <dbReference type="EMBL" id="MSA89564.1"/>
    </source>
</evidence>
<dbReference type="RefSeq" id="WP_154238815.1">
    <property type="nucleotide sequence ID" value="NZ_CALJPI010000097.1"/>
</dbReference>
<dbReference type="InterPro" id="IPR041183">
    <property type="entry name" value="Cyclophilin-like"/>
</dbReference>
<dbReference type="Pfam" id="PF18050">
    <property type="entry name" value="Cyclophil_like2"/>
    <property type="match status" value="1"/>
</dbReference>
<accession>A0A6N7S6Q3</accession>
<reference evidence="4 5" key="1">
    <citation type="journal article" date="2019" name="Nat. Med.">
        <title>A library of human gut bacterial isolates paired with longitudinal multiomics data enables mechanistic microbiome research.</title>
        <authorList>
            <person name="Poyet M."/>
            <person name="Groussin M."/>
            <person name="Gibbons S.M."/>
            <person name="Avila-Pacheco J."/>
            <person name="Jiang X."/>
            <person name="Kearney S.M."/>
            <person name="Perrotta A.R."/>
            <person name="Berdy B."/>
            <person name="Zhao S."/>
            <person name="Lieberman T.D."/>
            <person name="Swanson P.K."/>
            <person name="Smith M."/>
            <person name="Roesemann S."/>
            <person name="Alexander J.E."/>
            <person name="Rich S.A."/>
            <person name="Livny J."/>
            <person name="Vlamakis H."/>
            <person name="Clish C."/>
            <person name="Bullock K."/>
            <person name="Deik A."/>
            <person name="Scott J."/>
            <person name="Pierce K.A."/>
            <person name="Xavier R.J."/>
            <person name="Alm E.J."/>
        </authorList>
    </citation>
    <scope>NUCLEOTIDE SEQUENCE [LARGE SCALE GENOMIC DNA]</scope>
    <source>
        <strain evidence="2 4">BIOML-A4</strain>
        <strain evidence="3 5">BIOML-A5</strain>
    </source>
</reference>
<evidence type="ECO:0000313" key="4">
    <source>
        <dbReference type="Proteomes" id="UP000433575"/>
    </source>
</evidence>
<dbReference type="AlphaFoldDB" id="A0A6N7S6Q3"/>
<dbReference type="Proteomes" id="UP000480929">
    <property type="component" value="Unassembled WGS sequence"/>
</dbReference>
<protein>
    <recommendedName>
        <fullName evidence="1">Cyclophilin-like domain-containing protein</fullName>
    </recommendedName>
</protein>
<feature type="domain" description="Cyclophilin-like" evidence="1">
    <location>
        <begin position="6"/>
        <end position="114"/>
    </location>
</feature>
<comment type="caution">
    <text evidence="2">The sequence shown here is derived from an EMBL/GenBank/DDBJ whole genome shotgun (WGS) entry which is preliminary data.</text>
</comment>
<organism evidence="2 4">
    <name type="scientific">Holdemania massiliensis</name>
    <dbReference type="NCBI Taxonomy" id="1468449"/>
    <lineage>
        <taxon>Bacteria</taxon>
        <taxon>Bacillati</taxon>
        <taxon>Bacillota</taxon>
        <taxon>Erysipelotrichia</taxon>
        <taxon>Erysipelotrichales</taxon>
        <taxon>Erysipelotrichaceae</taxon>
        <taxon>Holdemania</taxon>
    </lineage>
</organism>
<name>A0A6N7S6Q3_9FIRM</name>
<proteinExistence type="predicted"/>
<sequence>MTKIQMTVNGQSFPASLNNSAAAQALLHQLPVTLVMEDLNGNEKYIYLDEKLATNSVAFGSVSAGDLMLFGNNCLVLFYKSFATDYSYTSLGSISEVSGLVEAVGTGQAEVTIERAE</sequence>
<evidence type="ECO:0000259" key="1">
    <source>
        <dbReference type="Pfam" id="PF18050"/>
    </source>
</evidence>
<dbReference type="EMBL" id="WKPI01000013">
    <property type="protein sequence ID" value="MSC33242.1"/>
    <property type="molecule type" value="Genomic_DNA"/>
</dbReference>
<dbReference type="SUPFAM" id="SSF50891">
    <property type="entry name" value="Cyclophilin-like"/>
    <property type="match status" value="1"/>
</dbReference>
<dbReference type="InterPro" id="IPR029000">
    <property type="entry name" value="Cyclophilin-like_dom_sf"/>
</dbReference>
<evidence type="ECO:0000313" key="3">
    <source>
        <dbReference type="EMBL" id="MSC33242.1"/>
    </source>
</evidence>